<feature type="non-terminal residue" evidence="5">
    <location>
        <position position="1"/>
    </location>
</feature>
<keyword evidence="2" id="KW-0548">Nucleotidyltransferase</keyword>
<gene>
    <name evidence="5" type="ORF">CINCED_3A022247</name>
</gene>
<dbReference type="SUPFAM" id="SSF50630">
    <property type="entry name" value="Acid proteases"/>
    <property type="match status" value="1"/>
</dbReference>
<evidence type="ECO:0000256" key="1">
    <source>
        <dbReference type="ARBA" id="ARBA00022679"/>
    </source>
</evidence>
<keyword evidence="4" id="KW-0255">Endonuclease</keyword>
<evidence type="ECO:0000313" key="6">
    <source>
        <dbReference type="Proteomes" id="UP000325440"/>
    </source>
</evidence>
<dbReference type="SUPFAM" id="SSF56672">
    <property type="entry name" value="DNA/RNA polymerases"/>
    <property type="match status" value="1"/>
</dbReference>
<proteinExistence type="predicted"/>
<keyword evidence="4" id="KW-0378">Hydrolase</keyword>
<dbReference type="PANTHER" id="PTHR37984">
    <property type="entry name" value="PROTEIN CBG26694"/>
    <property type="match status" value="1"/>
</dbReference>
<dbReference type="InterPro" id="IPR043128">
    <property type="entry name" value="Rev_trsase/Diguanyl_cyclase"/>
</dbReference>
<organism evidence="5 6">
    <name type="scientific">Cinara cedri</name>
    <dbReference type="NCBI Taxonomy" id="506608"/>
    <lineage>
        <taxon>Eukaryota</taxon>
        <taxon>Metazoa</taxon>
        <taxon>Ecdysozoa</taxon>
        <taxon>Arthropoda</taxon>
        <taxon>Hexapoda</taxon>
        <taxon>Insecta</taxon>
        <taxon>Pterygota</taxon>
        <taxon>Neoptera</taxon>
        <taxon>Paraneoptera</taxon>
        <taxon>Hemiptera</taxon>
        <taxon>Sternorrhyncha</taxon>
        <taxon>Aphidomorpha</taxon>
        <taxon>Aphidoidea</taxon>
        <taxon>Aphididae</taxon>
        <taxon>Lachninae</taxon>
        <taxon>Cinara</taxon>
    </lineage>
</organism>
<dbReference type="InterPro" id="IPR043502">
    <property type="entry name" value="DNA/RNA_pol_sf"/>
</dbReference>
<dbReference type="InterPro" id="IPR021109">
    <property type="entry name" value="Peptidase_aspartic_dom_sf"/>
</dbReference>
<evidence type="ECO:0000256" key="4">
    <source>
        <dbReference type="ARBA" id="ARBA00022759"/>
    </source>
</evidence>
<feature type="non-terminal residue" evidence="5">
    <location>
        <position position="226"/>
    </location>
</feature>
<dbReference type="PANTHER" id="PTHR37984:SF5">
    <property type="entry name" value="PROTEIN NYNRIN-LIKE"/>
    <property type="match status" value="1"/>
</dbReference>
<evidence type="ECO:0000256" key="2">
    <source>
        <dbReference type="ARBA" id="ARBA00022695"/>
    </source>
</evidence>
<dbReference type="GO" id="GO:0004519">
    <property type="term" value="F:endonuclease activity"/>
    <property type="evidence" value="ECO:0007669"/>
    <property type="project" value="UniProtKB-KW"/>
</dbReference>
<dbReference type="OrthoDB" id="6627998at2759"/>
<dbReference type="Gene3D" id="3.10.10.10">
    <property type="entry name" value="HIV Type 1 Reverse Transcriptase, subunit A, domain 1"/>
    <property type="match status" value="1"/>
</dbReference>
<evidence type="ECO:0000313" key="5">
    <source>
        <dbReference type="EMBL" id="VVC35274.1"/>
    </source>
</evidence>
<dbReference type="Gene3D" id="3.30.70.270">
    <property type="match status" value="1"/>
</dbReference>
<protein>
    <submittedName>
        <fullName evidence="5">Aspartic peptidase domain</fullName>
    </submittedName>
</protein>
<accession>A0A5E4N0T7</accession>
<dbReference type="GO" id="GO:0016779">
    <property type="term" value="F:nucleotidyltransferase activity"/>
    <property type="evidence" value="ECO:0007669"/>
    <property type="project" value="UniProtKB-KW"/>
</dbReference>
<dbReference type="Proteomes" id="UP000325440">
    <property type="component" value="Unassembled WGS sequence"/>
</dbReference>
<dbReference type="EMBL" id="CABPRJ010001216">
    <property type="protein sequence ID" value="VVC35274.1"/>
    <property type="molecule type" value="Genomic_DNA"/>
</dbReference>
<dbReference type="GO" id="GO:0071897">
    <property type="term" value="P:DNA biosynthetic process"/>
    <property type="evidence" value="ECO:0007669"/>
    <property type="project" value="UniProtKB-ARBA"/>
</dbReference>
<name>A0A5E4N0T7_9HEMI</name>
<sequence length="226" mass="26054">SQLDSGSGLTVISEKIFYELFNKNSILRKVFKSVNGYPGEEINVLGFFLAEMVFNGKTCESFSIFVVEKGGPNLLGRDFMDKFNIKLTNINMLDHTEPKLEQLNIKYSNLFSDGMGRYVHKKFKIRLKDNATPIFHKPRQIPFAFKGQVEEKLYRLEKLGVISQVESSKWGSPLVPILKSDGRIRICADYKVTINKFVQEVKYPLPRIEEIFQKVSKEKQFSKIDL</sequence>
<dbReference type="InterPro" id="IPR050951">
    <property type="entry name" value="Retrovirus_Pol_polyprotein"/>
</dbReference>
<keyword evidence="3" id="KW-0540">Nuclease</keyword>
<keyword evidence="6" id="KW-1185">Reference proteome</keyword>
<keyword evidence="1" id="KW-0808">Transferase</keyword>
<dbReference type="AlphaFoldDB" id="A0A5E4N0T7"/>
<evidence type="ECO:0000256" key="3">
    <source>
        <dbReference type="ARBA" id="ARBA00022722"/>
    </source>
</evidence>
<reference evidence="5 6" key="1">
    <citation type="submission" date="2019-08" db="EMBL/GenBank/DDBJ databases">
        <authorList>
            <person name="Alioto T."/>
            <person name="Alioto T."/>
            <person name="Gomez Garrido J."/>
        </authorList>
    </citation>
    <scope>NUCLEOTIDE SEQUENCE [LARGE SCALE GENOMIC DNA]</scope>
</reference>
<dbReference type="Gene3D" id="2.40.70.10">
    <property type="entry name" value="Acid Proteases"/>
    <property type="match status" value="1"/>
</dbReference>